<dbReference type="InterPro" id="IPR001036">
    <property type="entry name" value="Acrflvin-R"/>
</dbReference>
<name>W4F2R0_9BACL</name>
<sequence length="1042" mass="112389">MKHIIDFMIGNKLAVWILTVLLIVWGIFASTTIKYESIPNISLPTLSVSAVYPNATPEQVADDVSKPLEDAISSIKGVDSVNSKSSQNVASLTVNYDYDTDLDKAQTKLEKAFKSVDLPEGVDEPTIMQFSSSMMPILALSVSSEDGNLKTATQFVEDDVKTALEKIDGVGQLTVTGQEAYEIELTYDEDKLAALGTTAAAVTQAIQGQNVTNQLGLYTLDDTKKSIVVNDKATSLKQLNDMDIVFGSSAGAAQSQAHTDAGQAASAGVQTVKLKDVATLEKVENHDSISRVNGKEAISIQLTATQDANTVDVVNAVKDKITDLEKANIDMNIDITSDQGQPIEDSVNTMLEKAIFGAIFAVLVILIFLRNFRSTIISIVSIPLSLLTSIAIIKSLDMTLNMMTLGALTVAIGRVIDDSIVVVENIYRRMYDKNEPLRGRQLIASATTEMFKPILSSTLVTVAVFTPIIFIDGMVAELFGPFAITMAIALGISLIVAITVVPIMAHTMFKKEILATPEQKVGSKEKHSRMAIRYGKMLNAALNHKIITLVIALVILIGSVALLPKVGFSFFGSDQQMTMITTYTPATGELDDEVNKSVKEAEKYIAKQGDVTLVQSSITSSSASPDAMSMMAGSGSMLYIIFNEDVKNLDAKQQKLFDHLKSFGHKGTWKQQDMSMTGSSNEVSYTISSTDRAKVEKAALQIEDVLNDDKGLKDAKSSVSDSYPQYTFNLKEKALKQYGLTANQLSPMLMQATGDTIVTTLEDGDNTLNVIVAQDDSKTFETMKAFLKQDITTQQGTEKLSDLVSIDKSTTPSSISRQDNKEYATVTAGIKGDDVSAISTRIKKEVNDIDFTKGVTLEQGGTSADIQETFTQLGLAIIAAIFLVYFILVVTFREGLAPFAILFSLPFTLIGAVLGLLIAGESFTVSSMLGILMLVGIVVTNAIVFVDRVIHNELAGETMRDSLIDAAETRLRPILMTAIATVFALLPLALSSSSGGSIISQGLGITVVGGLITSTILTLFIVPVVYEGLSKLFKKDRHKTIE</sequence>
<organism evidence="2 3">
    <name type="scientific">Viridibacillus arenosi FSL R5-213</name>
    <dbReference type="NCBI Taxonomy" id="1227360"/>
    <lineage>
        <taxon>Bacteria</taxon>
        <taxon>Bacillati</taxon>
        <taxon>Bacillota</taxon>
        <taxon>Bacilli</taxon>
        <taxon>Bacillales</taxon>
        <taxon>Caryophanaceae</taxon>
        <taxon>Viridibacillus</taxon>
    </lineage>
</organism>
<protein>
    <submittedName>
        <fullName evidence="2">Swarming motility protein</fullName>
    </submittedName>
</protein>
<dbReference type="SUPFAM" id="SSF82866">
    <property type="entry name" value="Multidrug efflux transporter AcrB transmembrane domain"/>
    <property type="match status" value="2"/>
</dbReference>
<dbReference type="GO" id="GO:0042910">
    <property type="term" value="F:xenobiotic transmembrane transporter activity"/>
    <property type="evidence" value="ECO:0007669"/>
    <property type="project" value="TreeGrafter"/>
</dbReference>
<feature type="transmembrane region" description="Helical" evidence="1">
    <location>
        <begin position="350"/>
        <end position="369"/>
    </location>
</feature>
<comment type="caution">
    <text evidence="2">The sequence shown here is derived from an EMBL/GenBank/DDBJ whole genome shotgun (WGS) entry which is preliminary data.</text>
</comment>
<feature type="transmembrane region" description="Helical" evidence="1">
    <location>
        <begin position="402"/>
        <end position="423"/>
    </location>
</feature>
<evidence type="ECO:0000313" key="3">
    <source>
        <dbReference type="Proteomes" id="UP000019062"/>
    </source>
</evidence>
<keyword evidence="1" id="KW-1133">Transmembrane helix</keyword>
<dbReference type="Gene3D" id="3.30.70.1430">
    <property type="entry name" value="Multidrug efflux transporter AcrB pore domain"/>
    <property type="match status" value="2"/>
</dbReference>
<feature type="transmembrane region" description="Helical" evidence="1">
    <location>
        <begin position="482"/>
        <end position="505"/>
    </location>
</feature>
<feature type="transmembrane region" description="Helical" evidence="1">
    <location>
        <begin position="899"/>
        <end position="919"/>
    </location>
</feature>
<dbReference type="Gene3D" id="3.30.70.1440">
    <property type="entry name" value="Multidrug efflux transporter AcrB pore domain"/>
    <property type="match status" value="1"/>
</dbReference>
<dbReference type="PRINTS" id="PR00702">
    <property type="entry name" value="ACRIFLAVINRP"/>
</dbReference>
<keyword evidence="3" id="KW-1185">Reference proteome</keyword>
<dbReference type="Pfam" id="PF00873">
    <property type="entry name" value="ACR_tran"/>
    <property type="match status" value="1"/>
</dbReference>
<dbReference type="eggNOG" id="COG0841">
    <property type="taxonomic scope" value="Bacteria"/>
</dbReference>
<accession>W4F2R0</accession>
<dbReference type="PANTHER" id="PTHR32063:SF0">
    <property type="entry name" value="SWARMING MOTILITY PROTEIN SWRC"/>
    <property type="match status" value="1"/>
</dbReference>
<feature type="transmembrane region" description="Helical" evidence="1">
    <location>
        <begin position="454"/>
        <end position="476"/>
    </location>
</feature>
<dbReference type="PANTHER" id="PTHR32063">
    <property type="match status" value="1"/>
</dbReference>
<keyword evidence="1" id="KW-0472">Membrane</keyword>
<keyword evidence="1" id="KW-0812">Transmembrane</keyword>
<dbReference type="Gene3D" id="1.20.1640.10">
    <property type="entry name" value="Multidrug efflux transporter AcrB transmembrane domain"/>
    <property type="match status" value="2"/>
</dbReference>
<evidence type="ECO:0000256" key="1">
    <source>
        <dbReference type="SAM" id="Phobius"/>
    </source>
</evidence>
<feature type="transmembrane region" description="Helical" evidence="1">
    <location>
        <begin position="546"/>
        <end position="571"/>
    </location>
</feature>
<gene>
    <name evidence="2" type="ORF">C176_07707</name>
</gene>
<dbReference type="Gene3D" id="3.30.70.1320">
    <property type="entry name" value="Multidrug efflux transporter AcrB pore domain like"/>
    <property type="match status" value="1"/>
</dbReference>
<feature type="transmembrane region" description="Helical" evidence="1">
    <location>
        <begin position="925"/>
        <end position="950"/>
    </location>
</feature>
<dbReference type="EMBL" id="ASQA01000013">
    <property type="protein sequence ID" value="ETT86582.1"/>
    <property type="molecule type" value="Genomic_DNA"/>
</dbReference>
<feature type="transmembrane region" description="Helical" evidence="1">
    <location>
        <begin position="971"/>
        <end position="990"/>
    </location>
</feature>
<dbReference type="GO" id="GO:0005886">
    <property type="term" value="C:plasma membrane"/>
    <property type="evidence" value="ECO:0007669"/>
    <property type="project" value="TreeGrafter"/>
</dbReference>
<dbReference type="InterPro" id="IPR027463">
    <property type="entry name" value="AcrB_DN_DC_subdom"/>
</dbReference>
<dbReference type="Gene3D" id="3.30.2090.10">
    <property type="entry name" value="Multidrug efflux transporter AcrB TolC docking domain, DN and DC subdomains"/>
    <property type="match status" value="2"/>
</dbReference>
<feature type="transmembrane region" description="Helical" evidence="1">
    <location>
        <begin position="376"/>
        <end position="396"/>
    </location>
</feature>
<proteinExistence type="predicted"/>
<dbReference type="AlphaFoldDB" id="W4F2R0"/>
<evidence type="ECO:0000313" key="2">
    <source>
        <dbReference type="EMBL" id="ETT86582.1"/>
    </source>
</evidence>
<dbReference type="SUPFAM" id="SSF82714">
    <property type="entry name" value="Multidrug efflux transporter AcrB TolC docking domain, DN and DC subdomains"/>
    <property type="match status" value="1"/>
</dbReference>
<feature type="transmembrane region" description="Helical" evidence="1">
    <location>
        <begin position="1002"/>
        <end position="1026"/>
    </location>
</feature>
<dbReference type="SUPFAM" id="SSF82693">
    <property type="entry name" value="Multidrug efflux transporter AcrB pore domain, PN1, PN2, PC1 and PC2 subdomains"/>
    <property type="match status" value="2"/>
</dbReference>
<reference evidence="2 3" key="1">
    <citation type="journal article" date="2014" name="BMC Genomics">
        <title>Genomic comparison of sporeforming bacilli isolated from milk.</title>
        <authorList>
            <person name="Moreno Switt A.I."/>
            <person name="Andrus A.D."/>
            <person name="Ranieri M.L."/>
            <person name="Orsi R.H."/>
            <person name="Ivy R."/>
            <person name="den Bakker H.C."/>
            <person name="Martin N.H."/>
            <person name="Wiedmann M."/>
            <person name="Boor K.J."/>
        </authorList>
    </citation>
    <scope>NUCLEOTIDE SEQUENCE [LARGE SCALE GENOMIC DNA]</scope>
    <source>
        <strain evidence="2 3">FSL R5-213</strain>
    </source>
</reference>
<feature type="transmembrane region" description="Helical" evidence="1">
    <location>
        <begin position="873"/>
        <end position="892"/>
    </location>
</feature>
<dbReference type="Proteomes" id="UP000019062">
    <property type="component" value="Unassembled WGS sequence"/>
</dbReference>
<dbReference type="PATRIC" id="fig|1227360.4.peg.1572"/>